<dbReference type="EMBL" id="LT629758">
    <property type="protein sequence ID" value="SDS47545.1"/>
    <property type="molecule type" value="Genomic_DNA"/>
</dbReference>
<keyword evidence="2" id="KW-1185">Reference proteome</keyword>
<organism evidence="1 2">
    <name type="scientific">Actinoplanes derwentensis</name>
    <dbReference type="NCBI Taxonomy" id="113562"/>
    <lineage>
        <taxon>Bacteria</taxon>
        <taxon>Bacillati</taxon>
        <taxon>Actinomycetota</taxon>
        <taxon>Actinomycetes</taxon>
        <taxon>Micromonosporales</taxon>
        <taxon>Micromonosporaceae</taxon>
        <taxon>Actinoplanes</taxon>
    </lineage>
</organism>
<accession>A0A1H1SHS9</accession>
<gene>
    <name evidence="1" type="ORF">SAMN04489716_0865</name>
</gene>
<evidence type="ECO:0000313" key="1">
    <source>
        <dbReference type="EMBL" id="SDS47545.1"/>
    </source>
</evidence>
<protein>
    <submittedName>
        <fullName evidence="1">Uncharacterized protein</fullName>
    </submittedName>
</protein>
<dbReference type="Proteomes" id="UP000198688">
    <property type="component" value="Chromosome I"/>
</dbReference>
<dbReference type="OrthoDB" id="9856748at2"/>
<reference evidence="1 2" key="1">
    <citation type="submission" date="2016-10" db="EMBL/GenBank/DDBJ databases">
        <authorList>
            <person name="de Groot N.N."/>
        </authorList>
    </citation>
    <scope>NUCLEOTIDE SEQUENCE [LARGE SCALE GENOMIC DNA]</scope>
    <source>
        <strain evidence="1 2">DSM 43941</strain>
    </source>
</reference>
<proteinExistence type="predicted"/>
<sequence>MEPSQSPAVTSAPRRTGRTVAVVALLLLFGVLFGRWMSPSLVIATDTNRHCDDASGYCVDHVTRGELLFLAPYDEFHVNTKDNPGRFYGAKNPFTDDADLTYGTGGAVSVTDGRITLIWDKDVLARLAD</sequence>
<dbReference type="AlphaFoldDB" id="A0A1H1SHS9"/>
<dbReference type="RefSeq" id="WP_092541784.1">
    <property type="nucleotide sequence ID" value="NZ_BOMJ01000009.1"/>
</dbReference>
<name>A0A1H1SHS9_9ACTN</name>
<dbReference type="STRING" id="113562.SAMN04489716_0865"/>
<evidence type="ECO:0000313" key="2">
    <source>
        <dbReference type="Proteomes" id="UP000198688"/>
    </source>
</evidence>